<dbReference type="Pfam" id="PF09240">
    <property type="entry name" value="IL6Ra-bind"/>
    <property type="match status" value="1"/>
</dbReference>
<dbReference type="InterPro" id="IPR015321">
    <property type="entry name" value="TypeI_recpt_CBD"/>
</dbReference>
<dbReference type="InterPro" id="IPR036116">
    <property type="entry name" value="FN3_sf"/>
</dbReference>
<dbReference type="KEGG" id="pvp:105295168"/>
<organism evidence="10 11">
    <name type="scientific">Pteropus vampyrus</name>
    <name type="common">Large flying fox</name>
    <dbReference type="NCBI Taxonomy" id="132908"/>
    <lineage>
        <taxon>Eukaryota</taxon>
        <taxon>Metazoa</taxon>
        <taxon>Chordata</taxon>
        <taxon>Craniata</taxon>
        <taxon>Vertebrata</taxon>
        <taxon>Euteleostomi</taxon>
        <taxon>Mammalia</taxon>
        <taxon>Eutheria</taxon>
        <taxon>Laurasiatheria</taxon>
        <taxon>Chiroptera</taxon>
        <taxon>Yinpterochiroptera</taxon>
        <taxon>Pteropodoidea</taxon>
        <taxon>Pteropodidae</taxon>
        <taxon>Pteropodinae</taxon>
        <taxon>Pteropus</taxon>
    </lineage>
</organism>
<evidence type="ECO:0000256" key="3">
    <source>
        <dbReference type="ARBA" id="ARBA00022729"/>
    </source>
</evidence>
<dbReference type="FunFam" id="2.60.40.10:FF:000741">
    <property type="entry name" value="Interleukin 5 receptor subunit alpha"/>
    <property type="match status" value="1"/>
</dbReference>
<dbReference type="InterPro" id="IPR003532">
    <property type="entry name" value="Short_hematopoietin_rcpt_2_CS"/>
</dbReference>
<evidence type="ECO:0000256" key="1">
    <source>
        <dbReference type="ARBA" id="ARBA00004479"/>
    </source>
</evidence>
<keyword evidence="7" id="KW-0325">Glycoprotein</keyword>
<dbReference type="RefSeq" id="XP_011363039.1">
    <property type="nucleotide sequence ID" value="XM_011364737.2"/>
</dbReference>
<evidence type="ECO:0000256" key="8">
    <source>
        <dbReference type="SAM" id="Phobius"/>
    </source>
</evidence>
<dbReference type="InterPro" id="IPR013783">
    <property type="entry name" value="Ig-like_fold"/>
</dbReference>
<sequence length="354" mass="40007">MLHYIRPDKTVRAWDRAFVFNSRASLTRLKEARLPVRRSHETERLSQRLGLSISDFAGAPGTSAVNLTCTANTVASDRTRSRQYQVSLRCTWLAGEASPEDTRYFLYYRYGSQTEECREYGQDASGRNVAGWFPATSIDGQGRGSLAVRVNGSSSRAAIRPLDRLFALHAIDQVNPPLNVTADIEGSRLSIRWDKPVSAFPTHCFDYEVEIYNARKGYLQVEKMRTQEFTSAVHDISKYSIRVRAAVSSMCRTAGPWSEWTQPVVMGSDEQKAWTEWLLIVLTAAICFLFVFSLTCRRCRLWATLFPPVPAPKSHIKDFIVTINYEKSGSGDTEVEVISYVDAPELEVLDDFVF</sequence>
<dbReference type="OrthoDB" id="9890439at2759"/>
<evidence type="ECO:0000256" key="5">
    <source>
        <dbReference type="ARBA" id="ARBA00023136"/>
    </source>
</evidence>
<feature type="transmembrane region" description="Helical" evidence="8">
    <location>
        <begin position="277"/>
        <end position="296"/>
    </location>
</feature>
<keyword evidence="6 11" id="KW-0675">Receptor</keyword>
<keyword evidence="3" id="KW-0732">Signal</keyword>
<keyword evidence="5 8" id="KW-0472">Membrane</keyword>
<dbReference type="SUPFAM" id="SSF49265">
    <property type="entry name" value="Fibronectin type III"/>
    <property type="match status" value="2"/>
</dbReference>
<dbReference type="GO" id="GO:0009897">
    <property type="term" value="C:external side of plasma membrane"/>
    <property type="evidence" value="ECO:0007669"/>
    <property type="project" value="TreeGrafter"/>
</dbReference>
<dbReference type="AlphaFoldDB" id="A0A6P3QD63"/>
<dbReference type="GeneID" id="105295168"/>
<dbReference type="Proteomes" id="UP000515202">
    <property type="component" value="Unplaced"/>
</dbReference>
<name>A0A6P3QD63_PTEVA</name>
<dbReference type="PROSITE" id="PS01356">
    <property type="entry name" value="HEMATOPO_REC_S_F2"/>
    <property type="match status" value="1"/>
</dbReference>
<dbReference type="CTD" id="3568"/>
<reference evidence="11" key="1">
    <citation type="submission" date="2025-08" db="UniProtKB">
        <authorList>
            <consortium name="RefSeq"/>
        </authorList>
    </citation>
    <scope>IDENTIFICATION</scope>
    <source>
        <tissue evidence="11">Kidney</tissue>
    </source>
</reference>
<dbReference type="PANTHER" id="PTHR23037">
    <property type="entry name" value="CYTOKINE RECEPTOR"/>
    <property type="match status" value="1"/>
</dbReference>
<keyword evidence="2 8" id="KW-0812">Transmembrane</keyword>
<evidence type="ECO:0000256" key="7">
    <source>
        <dbReference type="ARBA" id="ARBA00023180"/>
    </source>
</evidence>
<keyword evidence="10" id="KW-1185">Reference proteome</keyword>
<evidence type="ECO:0000256" key="6">
    <source>
        <dbReference type="ARBA" id="ARBA00023170"/>
    </source>
</evidence>
<evidence type="ECO:0000256" key="4">
    <source>
        <dbReference type="ARBA" id="ARBA00022989"/>
    </source>
</evidence>
<accession>A0A6P3QD63</accession>
<feature type="domain" description="Type I cytokine receptor cytokine-binding" evidence="9">
    <location>
        <begin position="67"/>
        <end position="170"/>
    </location>
</feature>
<evidence type="ECO:0000313" key="11">
    <source>
        <dbReference type="RefSeq" id="XP_011363039.1"/>
    </source>
</evidence>
<dbReference type="Gene3D" id="2.60.40.10">
    <property type="entry name" value="Immunoglobulins"/>
    <property type="match status" value="2"/>
</dbReference>
<dbReference type="GO" id="GO:0004896">
    <property type="term" value="F:cytokine receptor activity"/>
    <property type="evidence" value="ECO:0007669"/>
    <property type="project" value="InterPro"/>
</dbReference>
<proteinExistence type="predicted"/>
<comment type="subcellular location">
    <subcellularLocation>
        <location evidence="1">Membrane</location>
        <topology evidence="1">Single-pass type I membrane protein</topology>
    </subcellularLocation>
</comment>
<protein>
    <submittedName>
        <fullName evidence="11">Interleukin-5 receptor subunit alpha</fullName>
    </submittedName>
</protein>
<evidence type="ECO:0000259" key="9">
    <source>
        <dbReference type="Pfam" id="PF09240"/>
    </source>
</evidence>
<evidence type="ECO:0000256" key="2">
    <source>
        <dbReference type="ARBA" id="ARBA00022692"/>
    </source>
</evidence>
<keyword evidence="4 8" id="KW-1133">Transmembrane helix</keyword>
<evidence type="ECO:0000313" key="10">
    <source>
        <dbReference type="Proteomes" id="UP000515202"/>
    </source>
</evidence>
<gene>
    <name evidence="11" type="primary">IL5RA</name>
</gene>
<dbReference type="PANTHER" id="PTHR23037:SF46">
    <property type="entry name" value="INTERLEUKIN 5 RECEPTOR SUBUNIT ALPHA"/>
    <property type="match status" value="1"/>
</dbReference>